<dbReference type="Gene3D" id="3.40.50.2020">
    <property type="match status" value="1"/>
</dbReference>
<name>A0A2N5HGY3_9BACI</name>
<protein>
    <recommendedName>
        <fullName evidence="3">Amidophosphoribosyltransferase</fullName>
    </recommendedName>
</protein>
<comment type="caution">
    <text evidence="1">The sequence shown here is derived from an EMBL/GenBank/DDBJ whole genome shotgun (WGS) entry which is preliminary data.</text>
</comment>
<dbReference type="Proteomes" id="UP000234950">
    <property type="component" value="Unassembled WGS sequence"/>
</dbReference>
<sequence>MPTKEELFANRHEHERAIGEVIGADSLAFLSTEGLLEAVDVNLAETSSRCVSCFSGAYPTKLYLK</sequence>
<evidence type="ECO:0000313" key="2">
    <source>
        <dbReference type="Proteomes" id="UP000234950"/>
    </source>
</evidence>
<evidence type="ECO:0008006" key="3">
    <source>
        <dbReference type="Google" id="ProtNLM"/>
    </source>
</evidence>
<gene>
    <name evidence="1" type="ORF">CVD27_11015</name>
</gene>
<dbReference type="AlphaFoldDB" id="A0A2N5HGY3"/>
<dbReference type="InterPro" id="IPR029055">
    <property type="entry name" value="Ntn_hydrolases_N"/>
</dbReference>
<dbReference type="RefSeq" id="WP_101647958.1">
    <property type="nucleotide sequence ID" value="NZ_PGVE01000042.1"/>
</dbReference>
<keyword evidence="2" id="KW-1185">Reference proteome</keyword>
<dbReference type="InterPro" id="IPR029057">
    <property type="entry name" value="PRTase-like"/>
</dbReference>
<evidence type="ECO:0000313" key="1">
    <source>
        <dbReference type="EMBL" id="PLS04779.1"/>
    </source>
</evidence>
<proteinExistence type="predicted"/>
<dbReference type="Gene3D" id="3.60.20.10">
    <property type="entry name" value="Glutamine Phosphoribosylpyrophosphate, subunit 1, domain 1"/>
    <property type="match status" value="1"/>
</dbReference>
<dbReference type="EMBL" id="PGVE01000042">
    <property type="protein sequence ID" value="PLS04779.1"/>
    <property type="molecule type" value="Genomic_DNA"/>
</dbReference>
<organism evidence="1 2">
    <name type="scientific">Neobacillus cucumis</name>
    <dbReference type="NCBI Taxonomy" id="1740721"/>
    <lineage>
        <taxon>Bacteria</taxon>
        <taxon>Bacillati</taxon>
        <taxon>Bacillota</taxon>
        <taxon>Bacilli</taxon>
        <taxon>Bacillales</taxon>
        <taxon>Bacillaceae</taxon>
        <taxon>Neobacillus</taxon>
    </lineage>
</organism>
<dbReference type="SUPFAM" id="SSF53271">
    <property type="entry name" value="PRTase-like"/>
    <property type="match status" value="1"/>
</dbReference>
<accession>A0A2N5HGY3</accession>
<reference evidence="1 2" key="1">
    <citation type="submission" date="2017-11" db="EMBL/GenBank/DDBJ databases">
        <title>Comparitive Functional Genomics of Dry Heat Resistant strains isolated from the Viking Spacecraft.</title>
        <authorList>
            <person name="Seuylemezian A."/>
            <person name="Cooper K."/>
            <person name="Vaishampayan P."/>
        </authorList>
    </citation>
    <scope>NUCLEOTIDE SEQUENCE [LARGE SCALE GENOMIC DNA]</scope>
    <source>
        <strain evidence="1 2">V32-6</strain>
    </source>
</reference>